<dbReference type="EMBL" id="BOMI01000084">
    <property type="protein sequence ID" value="GID75814.1"/>
    <property type="molecule type" value="Genomic_DNA"/>
</dbReference>
<keyword evidence="2" id="KW-1133">Transmembrane helix</keyword>
<evidence type="ECO:0000313" key="3">
    <source>
        <dbReference type="EMBL" id="GID75814.1"/>
    </source>
</evidence>
<sequence length="346" mass="35396">MSRGLEDMWRSVLLFVPTALAFAAIVLAGYVVARVLRTATAKILARAGLDRTPALRPLLGENVTPSGLCAKIVFYAVLLFALQLAFGLWGPNPVSDLLTAVIAWLPRAFVAIVIIVVAAAIARAAADLIVSALGALPYARLLSRAVSVVIVALGVIAALDQVRIATSITQPLLIFVLATVAGVVIVGVGGGLIRPMQSRWDQWLDRAGAESAVIRDQARAYAAQREASAPDPAADETQVIPPPRSTEETVAVPVSSPAPTAASGAVGSAPASPIASGDPGSAPAPASDSGTAVTDATPTTADTTVVTRGPNDTIVIGGADETQVIPRSDPDQTGPIPTDPENPPAR</sequence>
<reference evidence="3 4" key="1">
    <citation type="submission" date="2021-01" db="EMBL/GenBank/DDBJ databases">
        <title>Whole genome shotgun sequence of Actinoplanes deccanensis NBRC 13994.</title>
        <authorList>
            <person name="Komaki H."/>
            <person name="Tamura T."/>
        </authorList>
    </citation>
    <scope>NUCLEOTIDE SEQUENCE [LARGE SCALE GENOMIC DNA]</scope>
    <source>
        <strain evidence="3 4">NBRC 13994</strain>
    </source>
</reference>
<dbReference type="Pfam" id="PF05552">
    <property type="entry name" value="MS_channel_1st_1"/>
    <property type="match status" value="2"/>
</dbReference>
<proteinExistence type="predicted"/>
<evidence type="ECO:0000313" key="4">
    <source>
        <dbReference type="Proteomes" id="UP000609879"/>
    </source>
</evidence>
<feature type="transmembrane region" description="Helical" evidence="2">
    <location>
        <begin position="72"/>
        <end position="89"/>
    </location>
</feature>
<evidence type="ECO:0000256" key="2">
    <source>
        <dbReference type="SAM" id="Phobius"/>
    </source>
</evidence>
<evidence type="ECO:0000256" key="1">
    <source>
        <dbReference type="SAM" id="MobiDB-lite"/>
    </source>
</evidence>
<keyword evidence="2" id="KW-0812">Transmembrane</keyword>
<accession>A0ABQ3Y744</accession>
<organism evidence="3 4">
    <name type="scientific">Paractinoplanes deccanensis</name>
    <dbReference type="NCBI Taxonomy" id="113561"/>
    <lineage>
        <taxon>Bacteria</taxon>
        <taxon>Bacillati</taxon>
        <taxon>Actinomycetota</taxon>
        <taxon>Actinomycetes</taxon>
        <taxon>Micromonosporales</taxon>
        <taxon>Micromonosporaceae</taxon>
        <taxon>Paractinoplanes</taxon>
    </lineage>
</organism>
<name>A0ABQ3Y744_9ACTN</name>
<keyword evidence="4" id="KW-1185">Reference proteome</keyword>
<feature type="compositionally biased region" description="Low complexity" evidence="1">
    <location>
        <begin position="250"/>
        <end position="307"/>
    </location>
</feature>
<feature type="region of interest" description="Disordered" evidence="1">
    <location>
        <begin position="224"/>
        <end position="346"/>
    </location>
</feature>
<dbReference type="InterPro" id="IPR008910">
    <property type="entry name" value="MSC_TM_helix"/>
</dbReference>
<protein>
    <recommendedName>
        <fullName evidence="5">Transporter (Transmembrane protein)</fullName>
    </recommendedName>
</protein>
<gene>
    <name evidence="3" type="ORF">Ade02nite_44550</name>
</gene>
<feature type="transmembrane region" description="Helical" evidence="2">
    <location>
        <begin position="141"/>
        <end position="159"/>
    </location>
</feature>
<feature type="transmembrane region" description="Helical" evidence="2">
    <location>
        <begin position="171"/>
        <end position="193"/>
    </location>
</feature>
<keyword evidence="2" id="KW-0472">Membrane</keyword>
<evidence type="ECO:0008006" key="5">
    <source>
        <dbReference type="Google" id="ProtNLM"/>
    </source>
</evidence>
<dbReference type="RefSeq" id="WP_239168962.1">
    <property type="nucleotide sequence ID" value="NZ_BAAABO010000046.1"/>
</dbReference>
<feature type="transmembrane region" description="Helical" evidence="2">
    <location>
        <begin position="12"/>
        <end position="33"/>
    </location>
</feature>
<feature type="transmembrane region" description="Helical" evidence="2">
    <location>
        <begin position="109"/>
        <end position="129"/>
    </location>
</feature>
<feature type="compositionally biased region" description="Pro residues" evidence="1">
    <location>
        <begin position="337"/>
        <end position="346"/>
    </location>
</feature>
<comment type="caution">
    <text evidence="3">The sequence shown here is derived from an EMBL/GenBank/DDBJ whole genome shotgun (WGS) entry which is preliminary data.</text>
</comment>
<dbReference type="Proteomes" id="UP000609879">
    <property type="component" value="Unassembled WGS sequence"/>
</dbReference>